<reference evidence="4 5" key="1">
    <citation type="submission" date="2018-05" db="EMBL/GenBank/DDBJ databases">
        <title>Reference genomes for bee gut microbiota database.</title>
        <authorList>
            <person name="Ellegaard K.M."/>
        </authorList>
    </citation>
    <scope>NUCLEOTIDE SEQUENCE [LARGE SCALE GENOMIC DNA]</scope>
    <source>
        <strain evidence="4 5">ESL0186</strain>
    </source>
</reference>
<dbReference type="Gene3D" id="3.10.350.10">
    <property type="entry name" value="LysM domain"/>
    <property type="match status" value="1"/>
</dbReference>
<keyword evidence="2" id="KW-0472">Membrane</keyword>
<dbReference type="Proteomes" id="UP000246036">
    <property type="component" value="Chromosome"/>
</dbReference>
<dbReference type="PROSITE" id="PS51782">
    <property type="entry name" value="LYSM"/>
    <property type="match status" value="1"/>
</dbReference>
<sequence length="179" mass="20241">MLNMLKLNRLGKEVFQMNNNSKEPYQHYKRPKKSRVETYSSVSKGWIALIILIVVILIGLVPVVHNLASNNGSNEKAVEVRKAARKENTKKKDTNKKATVQPVKSKETKAKAKTKTKSSKKTPKKPKKKHVVIKQYVVQEGDSLTSIARHFNISVDQLAELNQLDPNSQVDTGQTLRIR</sequence>
<dbReference type="InterPro" id="IPR018392">
    <property type="entry name" value="LysM"/>
</dbReference>
<evidence type="ECO:0000256" key="1">
    <source>
        <dbReference type="SAM" id="MobiDB-lite"/>
    </source>
</evidence>
<keyword evidence="2" id="KW-1133">Transmembrane helix</keyword>
<feature type="region of interest" description="Disordered" evidence="1">
    <location>
        <begin position="73"/>
        <end position="130"/>
    </location>
</feature>
<protein>
    <submittedName>
        <fullName evidence="4">LysM domain-containing protein</fullName>
    </submittedName>
</protein>
<dbReference type="PANTHER" id="PTHR33734:SF22">
    <property type="entry name" value="MEMBRANE-BOUND LYTIC MUREIN TRANSGLYCOSYLASE D"/>
    <property type="match status" value="1"/>
</dbReference>
<organism evidence="4 5">
    <name type="scientific">Lactobacillus kullabergensis</name>
    <dbReference type="NCBI Taxonomy" id="1218493"/>
    <lineage>
        <taxon>Bacteria</taxon>
        <taxon>Bacillati</taxon>
        <taxon>Bacillota</taxon>
        <taxon>Bacilli</taxon>
        <taxon>Lactobacillales</taxon>
        <taxon>Lactobacillaceae</taxon>
        <taxon>Lactobacillus</taxon>
    </lineage>
</organism>
<feature type="compositionally biased region" description="Basic and acidic residues" evidence="1">
    <location>
        <begin position="76"/>
        <end position="96"/>
    </location>
</feature>
<evidence type="ECO:0000313" key="5">
    <source>
        <dbReference type="Proteomes" id="UP000246036"/>
    </source>
</evidence>
<dbReference type="Pfam" id="PF01476">
    <property type="entry name" value="LysM"/>
    <property type="match status" value="1"/>
</dbReference>
<keyword evidence="5" id="KW-1185">Reference proteome</keyword>
<dbReference type="SMART" id="SM00257">
    <property type="entry name" value="LysM"/>
    <property type="match status" value="1"/>
</dbReference>
<accession>A0ABN5LDW3</accession>
<evidence type="ECO:0000259" key="3">
    <source>
        <dbReference type="PROSITE" id="PS51782"/>
    </source>
</evidence>
<proteinExistence type="predicted"/>
<feature type="domain" description="LysM" evidence="3">
    <location>
        <begin position="134"/>
        <end position="178"/>
    </location>
</feature>
<evidence type="ECO:0000256" key="2">
    <source>
        <dbReference type="SAM" id="Phobius"/>
    </source>
</evidence>
<feature type="transmembrane region" description="Helical" evidence="2">
    <location>
        <begin position="45"/>
        <end position="64"/>
    </location>
</feature>
<keyword evidence="2" id="KW-0812">Transmembrane</keyword>
<dbReference type="SUPFAM" id="SSF54106">
    <property type="entry name" value="LysM domain"/>
    <property type="match status" value="1"/>
</dbReference>
<evidence type="ECO:0000313" key="4">
    <source>
        <dbReference type="EMBL" id="AWM75276.1"/>
    </source>
</evidence>
<dbReference type="PANTHER" id="PTHR33734">
    <property type="entry name" value="LYSM DOMAIN-CONTAINING GPI-ANCHORED PROTEIN 2"/>
    <property type="match status" value="1"/>
</dbReference>
<feature type="compositionally biased region" description="Basic residues" evidence="1">
    <location>
        <begin position="111"/>
        <end position="130"/>
    </location>
</feature>
<gene>
    <name evidence="4" type="ORF">DKL58_04515</name>
</gene>
<dbReference type="EMBL" id="CP029477">
    <property type="protein sequence ID" value="AWM75276.1"/>
    <property type="molecule type" value="Genomic_DNA"/>
</dbReference>
<dbReference type="CDD" id="cd00118">
    <property type="entry name" value="LysM"/>
    <property type="match status" value="1"/>
</dbReference>
<dbReference type="InterPro" id="IPR036779">
    <property type="entry name" value="LysM_dom_sf"/>
</dbReference>
<name>A0ABN5LDW3_9LACO</name>